<feature type="region of interest" description="Disordered" evidence="1">
    <location>
        <begin position="141"/>
        <end position="172"/>
    </location>
</feature>
<evidence type="ECO:0000313" key="2">
    <source>
        <dbReference type="EMBL" id="KAF5220036.1"/>
    </source>
</evidence>
<gene>
    <name evidence="2" type="ORF">ECC02_006944</name>
</gene>
<protein>
    <submittedName>
        <fullName evidence="2">Uncharacterized protein</fullName>
    </submittedName>
</protein>
<feature type="compositionally biased region" description="Polar residues" evidence="1">
    <location>
        <begin position="1"/>
        <end position="17"/>
    </location>
</feature>
<dbReference type="Proteomes" id="UP000583944">
    <property type="component" value="Unassembled WGS sequence"/>
</dbReference>
<dbReference type="EMBL" id="JABDHM010000058">
    <property type="protein sequence ID" value="KAF5220036.1"/>
    <property type="molecule type" value="Genomic_DNA"/>
</dbReference>
<feature type="region of interest" description="Disordered" evidence="1">
    <location>
        <begin position="187"/>
        <end position="207"/>
    </location>
</feature>
<sequence length="207" mass="23546">MHQRDASSPQTVRTAPTPQGPHARTHAPSSSSLCSAHCRHIRHLHLTIPEGNTKQLKPQQQQNCHLVAPTPLHERMRRRWESIAQETEKSSTRYPRATRWQSCRGCPNATTTISAATTEPCTLTHSVFSQSEQQGQKELIHTTQSAAEHPKQTQPIKNGCKKSGRQKNKKDAYRLKAEAQKLFEAHILAMTHKKKKQSHKPKQKRKR</sequence>
<reference evidence="2 3" key="1">
    <citation type="journal article" date="2019" name="Genome Biol. Evol.">
        <title>Nanopore Sequencing Significantly Improves Genome Assembly of the Protozoan Parasite Trypanosoma cruzi.</title>
        <authorList>
            <person name="Diaz-Viraque F."/>
            <person name="Pita S."/>
            <person name="Greif G."/>
            <person name="de Souza R.C.M."/>
            <person name="Iraola G."/>
            <person name="Robello C."/>
        </authorList>
    </citation>
    <scope>NUCLEOTIDE SEQUENCE [LARGE SCALE GENOMIC DNA]</scope>
    <source>
        <strain evidence="2 3">Berenice</strain>
    </source>
</reference>
<proteinExistence type="predicted"/>
<name>A0A7J6Y0W3_TRYCR</name>
<evidence type="ECO:0000256" key="1">
    <source>
        <dbReference type="SAM" id="MobiDB-lite"/>
    </source>
</evidence>
<feature type="region of interest" description="Disordered" evidence="1">
    <location>
        <begin position="1"/>
        <end position="31"/>
    </location>
</feature>
<feature type="compositionally biased region" description="Basic residues" evidence="1">
    <location>
        <begin position="159"/>
        <end position="168"/>
    </location>
</feature>
<evidence type="ECO:0000313" key="3">
    <source>
        <dbReference type="Proteomes" id="UP000583944"/>
    </source>
</evidence>
<comment type="caution">
    <text evidence="2">The sequence shown here is derived from an EMBL/GenBank/DDBJ whole genome shotgun (WGS) entry which is preliminary data.</text>
</comment>
<dbReference type="AlphaFoldDB" id="A0A7J6Y0W3"/>
<dbReference type="VEuPathDB" id="TriTrypDB:ECC02_006944"/>
<accession>A0A7J6Y0W3</accession>
<feature type="compositionally biased region" description="Polar residues" evidence="1">
    <location>
        <begin position="141"/>
        <end position="156"/>
    </location>
</feature>
<organism evidence="2 3">
    <name type="scientific">Trypanosoma cruzi</name>
    <dbReference type="NCBI Taxonomy" id="5693"/>
    <lineage>
        <taxon>Eukaryota</taxon>
        <taxon>Discoba</taxon>
        <taxon>Euglenozoa</taxon>
        <taxon>Kinetoplastea</taxon>
        <taxon>Metakinetoplastina</taxon>
        <taxon>Trypanosomatida</taxon>
        <taxon>Trypanosomatidae</taxon>
        <taxon>Trypanosoma</taxon>
        <taxon>Schizotrypanum</taxon>
    </lineage>
</organism>
<feature type="compositionally biased region" description="Basic residues" evidence="1">
    <location>
        <begin position="191"/>
        <end position="207"/>
    </location>
</feature>